<protein>
    <recommendedName>
        <fullName evidence="3">Knr4/Smi1-like domain-containing protein</fullName>
    </recommendedName>
</protein>
<evidence type="ECO:0000313" key="4">
    <source>
        <dbReference type="EMBL" id="GEB34889.1"/>
    </source>
</evidence>
<reference evidence="4 5" key="1">
    <citation type="submission" date="2019-06" db="EMBL/GenBank/DDBJ databases">
        <title>Whole genome shotgun sequence of Brevibacillus parabrevis NBRC 12334.</title>
        <authorList>
            <person name="Hosoyama A."/>
            <person name="Uohara A."/>
            <person name="Ohji S."/>
            <person name="Ichikawa N."/>
        </authorList>
    </citation>
    <scope>NUCLEOTIDE SEQUENCE [LARGE SCALE GENOMIC DNA]</scope>
    <source>
        <strain evidence="4 5">NBRC 12334</strain>
    </source>
</reference>
<dbReference type="AlphaFoldDB" id="A0A4Y3PUR2"/>
<dbReference type="InterPro" id="IPR037883">
    <property type="entry name" value="Knr4/Smi1-like_sf"/>
</dbReference>
<dbReference type="PANTHER" id="PTHR47432">
    <property type="entry name" value="CELL WALL ASSEMBLY REGULATOR SMI1"/>
    <property type="match status" value="1"/>
</dbReference>
<evidence type="ECO:0000259" key="3">
    <source>
        <dbReference type="SMART" id="SM00860"/>
    </source>
</evidence>
<dbReference type="SUPFAM" id="SSF160631">
    <property type="entry name" value="SMI1/KNR4-like"/>
    <property type="match status" value="1"/>
</dbReference>
<evidence type="ECO:0000313" key="5">
    <source>
        <dbReference type="Proteomes" id="UP000316882"/>
    </source>
</evidence>
<dbReference type="InterPro" id="IPR025875">
    <property type="entry name" value="Leu-rich_rpt_4"/>
</dbReference>
<proteinExistence type="predicted"/>
<dbReference type="GO" id="GO:0043332">
    <property type="term" value="C:mating projection tip"/>
    <property type="evidence" value="ECO:0007669"/>
    <property type="project" value="TreeGrafter"/>
</dbReference>
<keyword evidence="2" id="KW-0677">Repeat</keyword>
<name>A0A4Y3PUR2_BREPA</name>
<accession>A0A4Y3PUR2</accession>
<dbReference type="EMBL" id="BJMH01000029">
    <property type="protein sequence ID" value="GEB34889.1"/>
    <property type="molecule type" value="Genomic_DNA"/>
</dbReference>
<dbReference type="InterPro" id="IPR001611">
    <property type="entry name" value="Leu-rich_rpt"/>
</dbReference>
<dbReference type="RefSeq" id="WP_233454169.1">
    <property type="nucleotide sequence ID" value="NZ_BJMH01000029.1"/>
</dbReference>
<dbReference type="Proteomes" id="UP000316882">
    <property type="component" value="Unassembled WGS sequence"/>
</dbReference>
<dbReference type="InterPro" id="IPR032675">
    <property type="entry name" value="LRR_dom_sf"/>
</dbReference>
<dbReference type="InterPro" id="IPR018958">
    <property type="entry name" value="Knr4/Smi1-like_dom"/>
</dbReference>
<dbReference type="SMART" id="SM00860">
    <property type="entry name" value="SMI1_KNR4"/>
    <property type="match status" value="1"/>
</dbReference>
<dbReference type="PANTHER" id="PTHR47432:SF1">
    <property type="entry name" value="CELL WALL ASSEMBLY REGULATOR SMI1"/>
    <property type="match status" value="1"/>
</dbReference>
<dbReference type="Gene3D" id="3.40.1580.10">
    <property type="entry name" value="SMI1/KNR4-like"/>
    <property type="match status" value="1"/>
</dbReference>
<feature type="domain" description="Knr4/Smi1-like" evidence="3">
    <location>
        <begin position="27"/>
        <end position="201"/>
    </location>
</feature>
<dbReference type="SUPFAM" id="SSF52058">
    <property type="entry name" value="L domain-like"/>
    <property type="match status" value="1"/>
</dbReference>
<gene>
    <name evidence="4" type="ORF">BPA01_44690</name>
</gene>
<dbReference type="STRING" id="54914.AV540_03200"/>
<dbReference type="InterPro" id="IPR051873">
    <property type="entry name" value="KNR4/SMI1_regulator"/>
</dbReference>
<sequence>MMRGLIQDIFGLLRTEVPGIAEAFHPPASLEEIQRAEAELGMKLPGELKELYQVCNGEKENGPGLFFGLPFLSLTDLVAEWKIWADLESDYAIEGDHYSVPPGWIKERYINRCWLPISKDWGGNHLGLDLDPDEQGKSGQVINFGRDEHVKYVIAHNLTEMLQFIHDTAKAKNYSIHEEEDQLFWAFGQQGPVHFLDAIRKLELPVYHPVRIDPGIADPQAWLDSLSESWRERIRANGDSPEPFLRAKQLYFINEGLTDLTPLKHCREVRELVLSANKLTSIEAISGCQQLKRLYVGKNPIADLTPLEGLPYLQMLNLAQTDVTDLSPLACLPRLAELDLTETRISDLSALARVKSLQSLAISRPDAAMLNSVAELAALTELKISGLGENAADAIKVLGKLVHLQTISLEDMSLADLAFLRGCRQLKTVKLRKTAIADISHLAELENLQSLEFSGCDELGQLEQLGKSASLRKITGSYQQFARLKDCFERKIDFSTITGNMTDEEDEIWHAYVRS</sequence>
<dbReference type="Pfam" id="PF12799">
    <property type="entry name" value="LRR_4"/>
    <property type="match status" value="2"/>
</dbReference>
<dbReference type="Gene3D" id="3.80.10.10">
    <property type="entry name" value="Ribonuclease Inhibitor"/>
    <property type="match status" value="1"/>
</dbReference>
<dbReference type="Pfam" id="PF09346">
    <property type="entry name" value="SMI1_KNR4"/>
    <property type="match status" value="1"/>
</dbReference>
<comment type="caution">
    <text evidence="4">The sequence shown here is derived from an EMBL/GenBank/DDBJ whole genome shotgun (WGS) entry which is preliminary data.</text>
</comment>
<organism evidence="4 5">
    <name type="scientific">Brevibacillus parabrevis</name>
    <dbReference type="NCBI Taxonomy" id="54914"/>
    <lineage>
        <taxon>Bacteria</taxon>
        <taxon>Bacillati</taxon>
        <taxon>Bacillota</taxon>
        <taxon>Bacilli</taxon>
        <taxon>Bacillales</taxon>
        <taxon>Paenibacillaceae</taxon>
        <taxon>Brevibacillus</taxon>
    </lineage>
</organism>
<evidence type="ECO:0000256" key="1">
    <source>
        <dbReference type="ARBA" id="ARBA00022614"/>
    </source>
</evidence>
<evidence type="ECO:0000256" key="2">
    <source>
        <dbReference type="ARBA" id="ARBA00022737"/>
    </source>
</evidence>
<keyword evidence="5" id="KW-1185">Reference proteome</keyword>
<dbReference type="PROSITE" id="PS51450">
    <property type="entry name" value="LRR"/>
    <property type="match status" value="1"/>
</dbReference>
<keyword evidence="1" id="KW-0433">Leucine-rich repeat</keyword>